<organism evidence="1 2">
    <name type="scientific">Rhodopseudomonas palustris</name>
    <dbReference type="NCBI Taxonomy" id="1076"/>
    <lineage>
        <taxon>Bacteria</taxon>
        <taxon>Pseudomonadati</taxon>
        <taxon>Pseudomonadota</taxon>
        <taxon>Alphaproteobacteria</taxon>
        <taxon>Hyphomicrobiales</taxon>
        <taxon>Nitrobacteraceae</taxon>
        <taxon>Rhodopseudomonas</taxon>
    </lineage>
</organism>
<evidence type="ECO:0000313" key="1">
    <source>
        <dbReference type="EMBL" id="UYO37489.1"/>
    </source>
</evidence>
<dbReference type="EMBL" id="CP076676">
    <property type="protein sequence ID" value="UYO37489.1"/>
    <property type="molecule type" value="Genomic_DNA"/>
</dbReference>
<dbReference type="RefSeq" id="WP_264073262.1">
    <property type="nucleotide sequence ID" value="NZ_CP076676.1"/>
</dbReference>
<accession>A0AAX3DSQ8</accession>
<sequence>MPAAYAPPADHMNNEGHLMFGDYINAADAIFNPADPLGGGRLFGECLAASVESEPNYPRLDPERHREMLRNLHRMAADSAKGLRASLREFGFSDTDVGAFIVGCVDSFREALPPVAAVTNAGEMPR</sequence>
<dbReference type="Proteomes" id="UP001163166">
    <property type="component" value="Chromosome"/>
</dbReference>
<evidence type="ECO:0000313" key="2">
    <source>
        <dbReference type="Proteomes" id="UP001163166"/>
    </source>
</evidence>
<reference evidence="1" key="1">
    <citation type="journal article" date="2022" name="Biol. Control">
        <title>In silico genomic analysis of Rhodopseudomonas palustris strains revealed potential biocontrol agents and crop yield enhancers.</title>
        <authorList>
            <person name="Surachat K."/>
            <person name="Kantachote D."/>
            <person name="Deachamag P."/>
            <person name="Wonglapsuwan M."/>
        </authorList>
    </citation>
    <scope>NUCLEOTIDE SEQUENCE</scope>
    <source>
        <strain evidence="1">TLS06</strain>
    </source>
</reference>
<gene>
    <name evidence="1" type="ORF">KQX62_12040</name>
</gene>
<name>A0AAX3DSQ8_RHOPL</name>
<proteinExistence type="predicted"/>
<dbReference type="AlphaFoldDB" id="A0AAX3DSQ8"/>
<protein>
    <submittedName>
        <fullName evidence="1">Uncharacterized protein</fullName>
    </submittedName>
</protein>